<reference evidence="3" key="1">
    <citation type="submission" date="2022-08" db="EMBL/GenBank/DDBJ databases">
        <authorList>
            <person name="Deng Y."/>
            <person name="Han X.-F."/>
            <person name="Zhang Y.-Q."/>
        </authorList>
    </citation>
    <scope>NUCLEOTIDE SEQUENCE</scope>
    <source>
        <strain evidence="3">CPCC 203386</strain>
    </source>
</reference>
<keyword evidence="4" id="KW-1185">Reference proteome</keyword>
<gene>
    <name evidence="3" type="ORF">N1032_00540</name>
</gene>
<keyword evidence="3" id="KW-0032">Aminotransferase</keyword>
<dbReference type="InterPro" id="IPR050571">
    <property type="entry name" value="Class-IV_PLP-Dep_Aminotrnsfr"/>
</dbReference>
<dbReference type="InterPro" id="IPR043131">
    <property type="entry name" value="BCAT-like_N"/>
</dbReference>
<feature type="region of interest" description="Disordered" evidence="2">
    <location>
        <begin position="1"/>
        <end position="54"/>
    </location>
</feature>
<dbReference type="PANTHER" id="PTHR42743:SF11">
    <property type="entry name" value="AMINODEOXYCHORISMATE LYASE"/>
    <property type="match status" value="1"/>
</dbReference>
<dbReference type="GO" id="GO:0008483">
    <property type="term" value="F:transaminase activity"/>
    <property type="evidence" value="ECO:0007669"/>
    <property type="project" value="UniProtKB-KW"/>
</dbReference>
<protein>
    <submittedName>
        <fullName evidence="3">Aminotransferase class IV</fullName>
    </submittedName>
</protein>
<dbReference type="SUPFAM" id="SSF56752">
    <property type="entry name" value="D-aminoacid aminotransferase-like PLP-dependent enzymes"/>
    <property type="match status" value="1"/>
</dbReference>
<accession>A0ABT2GWA2</accession>
<dbReference type="InterPro" id="IPR043132">
    <property type="entry name" value="BCAT-like_C"/>
</dbReference>
<dbReference type="Proteomes" id="UP001165586">
    <property type="component" value="Unassembled WGS sequence"/>
</dbReference>
<feature type="compositionally biased region" description="Low complexity" evidence="2">
    <location>
        <begin position="17"/>
        <end position="46"/>
    </location>
</feature>
<organism evidence="3 4">
    <name type="scientific">Herbiconiux daphne</name>
    <dbReference type="NCBI Taxonomy" id="2970914"/>
    <lineage>
        <taxon>Bacteria</taxon>
        <taxon>Bacillati</taxon>
        <taxon>Actinomycetota</taxon>
        <taxon>Actinomycetes</taxon>
        <taxon>Micrococcales</taxon>
        <taxon>Microbacteriaceae</taxon>
        <taxon>Herbiconiux</taxon>
    </lineage>
</organism>
<dbReference type="Gene3D" id="3.30.470.10">
    <property type="match status" value="1"/>
</dbReference>
<dbReference type="Gene3D" id="3.20.10.10">
    <property type="entry name" value="D-amino Acid Aminotransferase, subunit A, domain 2"/>
    <property type="match status" value="1"/>
</dbReference>
<dbReference type="Pfam" id="PF01063">
    <property type="entry name" value="Aminotran_4"/>
    <property type="match status" value="1"/>
</dbReference>
<dbReference type="InterPro" id="IPR036038">
    <property type="entry name" value="Aminotransferase-like"/>
</dbReference>
<dbReference type="RefSeq" id="WP_259536756.1">
    <property type="nucleotide sequence ID" value="NZ_JANLCJ010000001.1"/>
</dbReference>
<name>A0ABT2GWA2_9MICO</name>
<dbReference type="EMBL" id="JANLCJ010000001">
    <property type="protein sequence ID" value="MCS5732230.1"/>
    <property type="molecule type" value="Genomic_DNA"/>
</dbReference>
<sequence>MTDDSNQKLGDLVVFVDTPSATPDAPAAEDATPDAPAAKDAPADETSPTPHPVPLAEAAVNVGDLAVSRGDGIFESIAVIGGRFIALGPHLARLAHSAELLELPAPDLAAFERAARAGVDAHTAEPELLVKLVYSRGIEGDGRASGWVQVLSGANHAEARGRGIRVVTLDRGYRHDIATTSPWLLQGAKTLSYALNKAALREAARRGADDVVFVSSDDVVLEAPTSNVLVRHGDLFRTPRTDLGILAGTTQAAVFDTLDRLGFETAETVLSTAELAAADNIWLLSSGRLVAPVRELDGRAVAVDHELTAKLLDETFGVLAP</sequence>
<evidence type="ECO:0000313" key="3">
    <source>
        <dbReference type="EMBL" id="MCS5732230.1"/>
    </source>
</evidence>
<comment type="caution">
    <text evidence="3">The sequence shown here is derived from an EMBL/GenBank/DDBJ whole genome shotgun (WGS) entry which is preliminary data.</text>
</comment>
<dbReference type="InterPro" id="IPR001544">
    <property type="entry name" value="Aminotrans_IV"/>
</dbReference>
<dbReference type="PANTHER" id="PTHR42743">
    <property type="entry name" value="AMINO-ACID AMINOTRANSFERASE"/>
    <property type="match status" value="1"/>
</dbReference>
<evidence type="ECO:0000313" key="4">
    <source>
        <dbReference type="Proteomes" id="UP001165586"/>
    </source>
</evidence>
<keyword evidence="3" id="KW-0808">Transferase</keyword>
<evidence type="ECO:0000256" key="2">
    <source>
        <dbReference type="SAM" id="MobiDB-lite"/>
    </source>
</evidence>
<evidence type="ECO:0000256" key="1">
    <source>
        <dbReference type="ARBA" id="ARBA00009320"/>
    </source>
</evidence>
<comment type="similarity">
    <text evidence="1">Belongs to the class-IV pyridoxal-phosphate-dependent aminotransferase family.</text>
</comment>
<proteinExistence type="inferred from homology"/>